<accession>A0A6S6PNT8</accession>
<gene>
    <name evidence="1" type="ORF">AAJCM20276_33640</name>
</gene>
<dbReference type="AlphaFoldDB" id="A0A6S6PNT8"/>
<protein>
    <submittedName>
        <fullName evidence="1">Uncharacterized protein</fullName>
    </submittedName>
</protein>
<dbReference type="Proteomes" id="UP000515220">
    <property type="component" value="Chromosome"/>
</dbReference>
<reference evidence="1 2" key="1">
    <citation type="submission" date="2020-07" db="EMBL/GenBank/DDBJ databases">
        <title>Complete Genome Sequence of an acetic acid bacterium, Acetobacter aceti JCM20276.</title>
        <authorList>
            <person name="Hirose Y."/>
            <person name="Mihara H."/>
        </authorList>
    </citation>
    <scope>NUCLEOTIDE SEQUENCE [LARGE SCALE GENOMIC DNA]</scope>
    <source>
        <strain evidence="1 2">JCM20276</strain>
    </source>
</reference>
<name>A0A6S6PNT8_ACEAC</name>
<evidence type="ECO:0000313" key="2">
    <source>
        <dbReference type="Proteomes" id="UP000515220"/>
    </source>
</evidence>
<proteinExistence type="predicted"/>
<organism evidence="1 2">
    <name type="scientific">Acetobacter aceti</name>
    <dbReference type="NCBI Taxonomy" id="435"/>
    <lineage>
        <taxon>Bacteria</taxon>
        <taxon>Pseudomonadati</taxon>
        <taxon>Pseudomonadota</taxon>
        <taxon>Alphaproteobacteria</taxon>
        <taxon>Acetobacterales</taxon>
        <taxon>Acetobacteraceae</taxon>
        <taxon>Acetobacter</taxon>
        <taxon>Acetobacter subgen. Acetobacter</taxon>
    </lineage>
</organism>
<evidence type="ECO:0000313" key="1">
    <source>
        <dbReference type="EMBL" id="BCI68740.1"/>
    </source>
</evidence>
<dbReference type="EMBL" id="AP023326">
    <property type="protein sequence ID" value="BCI68740.1"/>
    <property type="molecule type" value="Genomic_DNA"/>
</dbReference>
<sequence>MAEVSQITGDGTANVARRTCKKDFHDSLSPKSLGSFVKLAPGKTNELEIMNSQSL</sequence>